<dbReference type="Proteomes" id="UP001408789">
    <property type="component" value="Unassembled WGS sequence"/>
</dbReference>
<organism evidence="6 7">
    <name type="scientific">Deinandra increscens subsp. villosa</name>
    <dbReference type="NCBI Taxonomy" id="3103831"/>
    <lineage>
        <taxon>Eukaryota</taxon>
        <taxon>Viridiplantae</taxon>
        <taxon>Streptophyta</taxon>
        <taxon>Embryophyta</taxon>
        <taxon>Tracheophyta</taxon>
        <taxon>Spermatophyta</taxon>
        <taxon>Magnoliopsida</taxon>
        <taxon>eudicotyledons</taxon>
        <taxon>Gunneridae</taxon>
        <taxon>Pentapetalae</taxon>
        <taxon>asterids</taxon>
        <taxon>campanulids</taxon>
        <taxon>Asterales</taxon>
        <taxon>Asteraceae</taxon>
        <taxon>Asteroideae</taxon>
        <taxon>Heliantheae alliance</taxon>
        <taxon>Madieae</taxon>
        <taxon>Madiinae</taxon>
        <taxon>Deinandra</taxon>
    </lineage>
</organism>
<accession>A0AAP0GQ39</accession>
<dbReference type="SMART" id="SM00743">
    <property type="entry name" value="Agenet"/>
    <property type="match status" value="2"/>
</dbReference>
<evidence type="ECO:0000256" key="1">
    <source>
        <dbReference type="ARBA" id="ARBA00022448"/>
    </source>
</evidence>
<feature type="domain" description="Agenet" evidence="5">
    <location>
        <begin position="5"/>
        <end position="82"/>
    </location>
</feature>
<sequence length="562" mass="62459">MANTTTLTNGSAVEVSSDEPGFHGAWYVATLVDQVKPSPTQKNTKIGYLVKYDALVKDDVTSEPLTEIVDSSFVRPSPPLNIRRNSNCNGNGDVTVTVTEEEEEEEFEVCDVIDAYHRDGWWIGVVKSVEIGEGGVRKYVVAFENPPEEFEFEKSKMRLHVDWVDSRWVVPPRKTPEQEVGGKNATNDAGPGFTTPSKGAQVDKETVGTSLSAKRSSRLRKKSESNSTADSSVTYSRNKRIINLVEDESRGKRSKSSGSKGKKKVTVSQTETSVSDDIPQDSPPVEAEIGVTPTCHESEDGKSHRKRKGGSRSKSVKKPNGLQQDGHDVVSDIDEQPLSVWYQGTHPLSALKRSSCFSSLDHNSNSPNKAIVTTAGTATDYQKDWPFIKRSPIWDAIELQLTTPQKPHFSPLRKENEDYREGLAVAHMVTFTNIVQKLSEFQPNEPVDMINNSLQTLCDLETHGFDVGPIRGRLNKLLSLKSKAREHEDSRKEVEKELEKCNLEKGLVEKEMEQLKAKMQALNEKMAQITTAQKVKEEQIVRLQSDLLIVSNQIGKLAATPL</sequence>
<reference evidence="6 7" key="1">
    <citation type="submission" date="2024-04" db="EMBL/GenBank/DDBJ databases">
        <title>The reference genome of an endangered Asteraceae, Deinandra increscens subsp. villosa, native to the Central Coast of California.</title>
        <authorList>
            <person name="Guilliams M."/>
            <person name="Hasenstab-Lehman K."/>
            <person name="Meyer R."/>
            <person name="Mcevoy S."/>
        </authorList>
    </citation>
    <scope>NUCLEOTIDE SEQUENCE [LARGE SCALE GENOMIC DNA]</scope>
    <source>
        <tissue evidence="6">Leaf</tissue>
    </source>
</reference>
<dbReference type="InterPro" id="IPR008395">
    <property type="entry name" value="Agenet-like_dom"/>
</dbReference>
<evidence type="ECO:0000256" key="3">
    <source>
        <dbReference type="SAM" id="Coils"/>
    </source>
</evidence>
<dbReference type="Pfam" id="PF05266">
    <property type="entry name" value="DUF724"/>
    <property type="match status" value="1"/>
</dbReference>
<feature type="compositionally biased region" description="Basic residues" evidence="4">
    <location>
        <begin position="252"/>
        <end position="265"/>
    </location>
</feature>
<feature type="region of interest" description="Disordered" evidence="4">
    <location>
        <begin position="173"/>
        <end position="328"/>
    </location>
</feature>
<dbReference type="AlphaFoldDB" id="A0AAP0GQ39"/>
<feature type="compositionally biased region" description="Polar residues" evidence="4">
    <location>
        <begin position="266"/>
        <end position="275"/>
    </location>
</feature>
<evidence type="ECO:0000256" key="4">
    <source>
        <dbReference type="SAM" id="MobiDB-lite"/>
    </source>
</evidence>
<keyword evidence="7" id="KW-1185">Reference proteome</keyword>
<dbReference type="PANTHER" id="PTHR31917:SF114">
    <property type="entry name" value="AGENET-LIKE DOMAIN-CONTAINING PROTEIN"/>
    <property type="match status" value="1"/>
</dbReference>
<keyword evidence="1" id="KW-0813">Transport</keyword>
<dbReference type="CDD" id="cd20405">
    <property type="entry name" value="Tudor_Agenet_AtDUF_rpt1_3"/>
    <property type="match status" value="1"/>
</dbReference>
<dbReference type="InterPro" id="IPR014002">
    <property type="entry name" value="Agenet_dom_plant"/>
</dbReference>
<comment type="caution">
    <text evidence="6">The sequence shown here is derived from an EMBL/GenBank/DDBJ whole genome shotgun (WGS) entry which is preliminary data.</text>
</comment>
<evidence type="ECO:0000259" key="5">
    <source>
        <dbReference type="SMART" id="SM00743"/>
    </source>
</evidence>
<dbReference type="EMBL" id="JBCNJP010000023">
    <property type="protein sequence ID" value="KAK9058888.1"/>
    <property type="molecule type" value="Genomic_DNA"/>
</dbReference>
<feature type="domain" description="Agenet" evidence="5">
    <location>
        <begin position="105"/>
        <end position="165"/>
    </location>
</feature>
<protein>
    <recommendedName>
        <fullName evidence="5">Agenet domain-containing protein</fullName>
    </recommendedName>
</protein>
<keyword evidence="2" id="KW-0341">Growth regulation</keyword>
<feature type="compositionally biased region" description="Basic residues" evidence="4">
    <location>
        <begin position="303"/>
        <end position="317"/>
    </location>
</feature>
<evidence type="ECO:0000313" key="6">
    <source>
        <dbReference type="EMBL" id="KAK9058888.1"/>
    </source>
</evidence>
<evidence type="ECO:0000313" key="7">
    <source>
        <dbReference type="Proteomes" id="UP001408789"/>
    </source>
</evidence>
<dbReference type="InterPro" id="IPR007930">
    <property type="entry name" value="DUF724"/>
</dbReference>
<gene>
    <name evidence="6" type="ORF">SSX86_023732</name>
</gene>
<feature type="coiled-coil region" evidence="3">
    <location>
        <begin position="477"/>
        <end position="539"/>
    </location>
</feature>
<name>A0AAP0GQ39_9ASTR</name>
<dbReference type="Pfam" id="PF05641">
    <property type="entry name" value="Agenet"/>
    <property type="match status" value="1"/>
</dbReference>
<dbReference type="PANTHER" id="PTHR31917">
    <property type="entry name" value="AGENET DOMAIN-CONTAINING PROTEIN-RELATED"/>
    <property type="match status" value="1"/>
</dbReference>
<evidence type="ECO:0000256" key="2">
    <source>
        <dbReference type="ARBA" id="ARBA00022604"/>
    </source>
</evidence>
<proteinExistence type="predicted"/>
<keyword evidence="3" id="KW-0175">Coiled coil</keyword>